<keyword evidence="2" id="KW-0547">Nucleotide-binding</keyword>
<dbReference type="Pfam" id="PF03133">
    <property type="entry name" value="TTL"/>
    <property type="match status" value="1"/>
</dbReference>
<evidence type="ECO:0000313" key="6">
    <source>
        <dbReference type="EMBL" id="JAQ01930.1"/>
    </source>
</evidence>
<evidence type="ECO:0000256" key="2">
    <source>
        <dbReference type="ARBA" id="ARBA00022741"/>
    </source>
</evidence>
<dbReference type="PROSITE" id="PS51221">
    <property type="entry name" value="TTL"/>
    <property type="match status" value="1"/>
</dbReference>
<dbReference type="InterPro" id="IPR004344">
    <property type="entry name" value="TTL/TTLL_fam"/>
</dbReference>
<dbReference type="AlphaFoldDB" id="A0A0A9Y0R7"/>
<evidence type="ECO:0000256" key="4">
    <source>
        <dbReference type="SAM" id="MobiDB-lite"/>
    </source>
</evidence>
<organism evidence="5">
    <name type="scientific">Lygus hesperus</name>
    <name type="common">Western plant bug</name>
    <dbReference type="NCBI Taxonomy" id="30085"/>
    <lineage>
        <taxon>Eukaryota</taxon>
        <taxon>Metazoa</taxon>
        <taxon>Ecdysozoa</taxon>
        <taxon>Arthropoda</taxon>
        <taxon>Hexapoda</taxon>
        <taxon>Insecta</taxon>
        <taxon>Pterygota</taxon>
        <taxon>Neoptera</taxon>
        <taxon>Paraneoptera</taxon>
        <taxon>Hemiptera</taxon>
        <taxon>Heteroptera</taxon>
        <taxon>Panheteroptera</taxon>
        <taxon>Cimicomorpha</taxon>
        <taxon>Miridae</taxon>
        <taxon>Mirini</taxon>
        <taxon>Lygus</taxon>
    </lineage>
</organism>
<accession>A0A0A9Y0R7</accession>
<keyword evidence="3" id="KW-0067">ATP-binding</keyword>
<dbReference type="Gene3D" id="3.30.470.20">
    <property type="entry name" value="ATP-grasp fold, B domain"/>
    <property type="match status" value="1"/>
</dbReference>
<dbReference type="GO" id="GO:0070740">
    <property type="term" value="F:tubulin-glutamic acid ligase activity"/>
    <property type="evidence" value="ECO:0007669"/>
    <property type="project" value="TreeGrafter"/>
</dbReference>
<name>A0A0A9Y0R7_LYGHE</name>
<keyword evidence="1" id="KW-0436">Ligase</keyword>
<dbReference type="GO" id="GO:0000226">
    <property type="term" value="P:microtubule cytoskeleton organization"/>
    <property type="evidence" value="ECO:0007669"/>
    <property type="project" value="TreeGrafter"/>
</dbReference>
<protein>
    <submittedName>
        <fullName evidence="5">Tubulin polyglutamylase TTLL5</fullName>
    </submittedName>
</protein>
<sequence length="106" mass="11803">MDLRLYVVVTSFDPLVVYLHEQGLVRLAAQTYDTSHNSSPSSQNLSTACVDGSYNNSKNTNSGDTFHGNGAQSRHKSHFDVYRHLTNYSVGRKFAHATLPALEEEE</sequence>
<feature type="region of interest" description="Disordered" evidence="4">
    <location>
        <begin position="33"/>
        <end position="73"/>
    </location>
</feature>
<dbReference type="GO" id="GO:0015631">
    <property type="term" value="F:tubulin binding"/>
    <property type="evidence" value="ECO:0007669"/>
    <property type="project" value="TreeGrafter"/>
</dbReference>
<dbReference type="PANTHER" id="PTHR12241">
    <property type="entry name" value="TUBULIN POLYGLUTAMYLASE"/>
    <property type="match status" value="1"/>
</dbReference>
<feature type="compositionally biased region" description="Polar residues" evidence="4">
    <location>
        <begin position="53"/>
        <end position="64"/>
    </location>
</feature>
<reference evidence="6" key="3">
    <citation type="journal article" date="2016" name="Gigascience">
        <title>De novo construction of an expanded transcriptome assembly for the western tarnished plant bug, Lygus hesperus.</title>
        <authorList>
            <person name="Tassone E.E."/>
            <person name="Geib S.M."/>
            <person name="Hall B."/>
            <person name="Fabrick J.A."/>
            <person name="Brent C.S."/>
            <person name="Hull J.J."/>
        </authorList>
    </citation>
    <scope>NUCLEOTIDE SEQUENCE</scope>
</reference>
<gene>
    <name evidence="5" type="primary">TTLL5_0</name>
    <name evidence="6" type="synonym">TTLL5</name>
    <name evidence="5" type="ORF">CM83_99354</name>
    <name evidence="6" type="ORF">g.97675</name>
</gene>
<dbReference type="EMBL" id="GDHC01016699">
    <property type="protein sequence ID" value="JAQ01930.1"/>
    <property type="molecule type" value="Transcribed_RNA"/>
</dbReference>
<evidence type="ECO:0000256" key="3">
    <source>
        <dbReference type="ARBA" id="ARBA00022840"/>
    </source>
</evidence>
<dbReference type="PANTHER" id="PTHR12241:SF159">
    <property type="entry name" value="TUBULIN-TYROSINE LIGASE-LIKE PROTEIN, CONSERVED"/>
    <property type="match status" value="1"/>
</dbReference>
<reference evidence="5" key="2">
    <citation type="submission" date="2014-07" db="EMBL/GenBank/DDBJ databases">
        <authorList>
            <person name="Hull J."/>
        </authorList>
    </citation>
    <scope>NUCLEOTIDE SEQUENCE</scope>
</reference>
<reference evidence="5" key="1">
    <citation type="journal article" date="2014" name="PLoS ONE">
        <title>Transcriptome-Based Identification of ABC Transporters in the Western Tarnished Plant Bug Lygus hesperus.</title>
        <authorList>
            <person name="Hull J.J."/>
            <person name="Chaney K."/>
            <person name="Geib S.M."/>
            <person name="Fabrick J.A."/>
            <person name="Brent C.S."/>
            <person name="Walsh D."/>
            <person name="Lavine L.C."/>
        </authorList>
    </citation>
    <scope>NUCLEOTIDE SEQUENCE</scope>
</reference>
<evidence type="ECO:0000313" key="5">
    <source>
        <dbReference type="EMBL" id="JAG26627.1"/>
    </source>
</evidence>
<dbReference type="EMBL" id="GBHO01016977">
    <property type="protein sequence ID" value="JAG26627.1"/>
    <property type="molecule type" value="Transcribed_RNA"/>
</dbReference>
<feature type="compositionally biased region" description="Low complexity" evidence="4">
    <location>
        <begin position="35"/>
        <end position="46"/>
    </location>
</feature>
<proteinExistence type="predicted"/>
<dbReference type="GO" id="GO:0005524">
    <property type="term" value="F:ATP binding"/>
    <property type="evidence" value="ECO:0007669"/>
    <property type="project" value="UniProtKB-KW"/>
</dbReference>
<dbReference type="GO" id="GO:0036064">
    <property type="term" value="C:ciliary basal body"/>
    <property type="evidence" value="ECO:0007669"/>
    <property type="project" value="TreeGrafter"/>
</dbReference>
<evidence type="ECO:0000256" key="1">
    <source>
        <dbReference type="ARBA" id="ARBA00022598"/>
    </source>
</evidence>